<sequence>MDFYKIGPEGAGRLYEMVAKLAAYLGKESELTATEADIRALLEGPMEAVLLKEDGRDVGMATYFYMVSTFSGQKILYIEDLYVEESVRGKGYGRGFFNCLERLAADSGCAGLEWKCFLRNTRAQAFYSRLGAQRVDDWLTYRKAL</sequence>
<evidence type="ECO:0000256" key="1">
    <source>
        <dbReference type="ARBA" id="ARBA00022679"/>
    </source>
</evidence>
<dbReference type="Gene3D" id="3.40.630.30">
    <property type="match status" value="1"/>
</dbReference>
<dbReference type="InterPro" id="IPR000182">
    <property type="entry name" value="GNAT_dom"/>
</dbReference>
<protein>
    <submittedName>
        <fullName evidence="4">GNAT family N-acetyltransferase</fullName>
    </submittedName>
</protein>
<keyword evidence="2" id="KW-0012">Acyltransferase</keyword>
<dbReference type="Pfam" id="PF00583">
    <property type="entry name" value="Acetyltransf_1"/>
    <property type="match status" value="1"/>
</dbReference>
<feature type="domain" description="N-acetyltransferase" evidence="3">
    <location>
        <begin position="1"/>
        <end position="145"/>
    </location>
</feature>
<keyword evidence="1 4" id="KW-0808">Transferase</keyword>
<gene>
    <name evidence="4" type="ORF">H8790_12380</name>
</gene>
<organism evidence="4 5">
    <name type="scientific">Oscillibacter hominis</name>
    <dbReference type="NCBI Taxonomy" id="2763056"/>
    <lineage>
        <taxon>Bacteria</taxon>
        <taxon>Bacillati</taxon>
        <taxon>Bacillota</taxon>
        <taxon>Clostridia</taxon>
        <taxon>Eubacteriales</taxon>
        <taxon>Oscillospiraceae</taxon>
        <taxon>Oscillibacter</taxon>
    </lineage>
</organism>
<evidence type="ECO:0000259" key="3">
    <source>
        <dbReference type="PROSITE" id="PS51186"/>
    </source>
</evidence>
<dbReference type="SUPFAM" id="SSF55729">
    <property type="entry name" value="Acyl-CoA N-acyltransferases (Nat)"/>
    <property type="match status" value="1"/>
</dbReference>
<dbReference type="CDD" id="cd04301">
    <property type="entry name" value="NAT_SF"/>
    <property type="match status" value="1"/>
</dbReference>
<dbReference type="GO" id="GO:0008080">
    <property type="term" value="F:N-acetyltransferase activity"/>
    <property type="evidence" value="ECO:0007669"/>
    <property type="project" value="UniProtKB-ARBA"/>
</dbReference>
<dbReference type="AlphaFoldDB" id="A0A7G9B3T8"/>
<reference evidence="4 5" key="1">
    <citation type="submission" date="2020-08" db="EMBL/GenBank/DDBJ databases">
        <authorList>
            <person name="Liu C."/>
            <person name="Sun Q."/>
        </authorList>
    </citation>
    <scope>NUCLEOTIDE SEQUENCE [LARGE SCALE GENOMIC DNA]</scope>
    <source>
        <strain evidence="4 5">NSJ-62</strain>
    </source>
</reference>
<name>A0A7G9B3T8_9FIRM</name>
<evidence type="ECO:0000313" key="4">
    <source>
        <dbReference type="EMBL" id="QNL44219.1"/>
    </source>
</evidence>
<dbReference type="InterPro" id="IPR051016">
    <property type="entry name" value="Diverse_Substrate_AcTransf"/>
</dbReference>
<dbReference type="PANTHER" id="PTHR10545">
    <property type="entry name" value="DIAMINE N-ACETYLTRANSFERASE"/>
    <property type="match status" value="1"/>
</dbReference>
<evidence type="ECO:0000256" key="2">
    <source>
        <dbReference type="ARBA" id="ARBA00023315"/>
    </source>
</evidence>
<dbReference type="RefSeq" id="WP_187332820.1">
    <property type="nucleotide sequence ID" value="NZ_CP060490.1"/>
</dbReference>
<evidence type="ECO:0000313" key="5">
    <source>
        <dbReference type="Proteomes" id="UP000515960"/>
    </source>
</evidence>
<keyword evidence="5" id="KW-1185">Reference proteome</keyword>
<dbReference type="Proteomes" id="UP000515960">
    <property type="component" value="Chromosome"/>
</dbReference>
<dbReference type="EMBL" id="CP060490">
    <property type="protein sequence ID" value="QNL44219.1"/>
    <property type="molecule type" value="Genomic_DNA"/>
</dbReference>
<dbReference type="PANTHER" id="PTHR10545:SF29">
    <property type="entry name" value="GH14572P-RELATED"/>
    <property type="match status" value="1"/>
</dbReference>
<accession>A0A7G9B3T8</accession>
<proteinExistence type="predicted"/>
<dbReference type="KEGG" id="ohi:H8790_12380"/>
<dbReference type="PROSITE" id="PS51186">
    <property type="entry name" value="GNAT"/>
    <property type="match status" value="1"/>
</dbReference>
<dbReference type="InterPro" id="IPR016181">
    <property type="entry name" value="Acyl_CoA_acyltransferase"/>
</dbReference>